<evidence type="ECO:0000313" key="3">
    <source>
        <dbReference type="EMBL" id="CAB5014754.1"/>
    </source>
</evidence>
<dbReference type="GO" id="GO:0000976">
    <property type="term" value="F:transcription cis-regulatory region binding"/>
    <property type="evidence" value="ECO:0007669"/>
    <property type="project" value="TreeGrafter"/>
</dbReference>
<organism evidence="3">
    <name type="scientific">freshwater metagenome</name>
    <dbReference type="NCBI Taxonomy" id="449393"/>
    <lineage>
        <taxon>unclassified sequences</taxon>
        <taxon>metagenomes</taxon>
        <taxon>ecological metagenomes</taxon>
    </lineage>
</organism>
<name>A0A6J7QL38_9ZZZZ</name>
<dbReference type="Pfam" id="PF17932">
    <property type="entry name" value="TetR_C_24"/>
    <property type="match status" value="1"/>
</dbReference>
<protein>
    <submittedName>
        <fullName evidence="3">Unannotated protein</fullName>
    </submittedName>
</protein>
<sequence length="178" mass="19138">MTAARLFAESGFHGVSIDDLGAELGISGPALYRYFPGKESILAEMLLDISQRLLDGATERVLEPGAPEFRLSALIDFHIAFALSEPDLIAVQFRDLGSVPEPQRRTIRQLQRAYVSAWVGVLQQVYPTLTEVRGQSCAQAVFGLLNSTPHSGRAGEGNMALLLHSMAAAALAAGCIQE</sequence>
<dbReference type="PROSITE" id="PS50977">
    <property type="entry name" value="HTH_TETR_2"/>
    <property type="match status" value="1"/>
</dbReference>
<dbReference type="EMBL" id="CAFBOZ010000214">
    <property type="protein sequence ID" value="CAB5014754.1"/>
    <property type="molecule type" value="Genomic_DNA"/>
</dbReference>
<dbReference type="InterPro" id="IPR009057">
    <property type="entry name" value="Homeodomain-like_sf"/>
</dbReference>
<dbReference type="PANTHER" id="PTHR30055:SF237">
    <property type="entry name" value="TRANSCRIPTIONAL REPRESSOR MCE3R"/>
    <property type="match status" value="1"/>
</dbReference>
<reference evidence="3" key="1">
    <citation type="submission" date="2020-05" db="EMBL/GenBank/DDBJ databases">
        <authorList>
            <person name="Chiriac C."/>
            <person name="Salcher M."/>
            <person name="Ghai R."/>
            <person name="Kavagutti S V."/>
        </authorList>
    </citation>
    <scope>NUCLEOTIDE SEQUENCE</scope>
</reference>
<evidence type="ECO:0000256" key="1">
    <source>
        <dbReference type="ARBA" id="ARBA00023125"/>
    </source>
</evidence>
<proteinExistence type="predicted"/>
<dbReference type="PROSITE" id="PS01081">
    <property type="entry name" value="HTH_TETR_1"/>
    <property type="match status" value="1"/>
</dbReference>
<accession>A0A6J7QL38</accession>
<dbReference type="PANTHER" id="PTHR30055">
    <property type="entry name" value="HTH-TYPE TRANSCRIPTIONAL REGULATOR RUTR"/>
    <property type="match status" value="1"/>
</dbReference>
<dbReference type="GO" id="GO:0003700">
    <property type="term" value="F:DNA-binding transcription factor activity"/>
    <property type="evidence" value="ECO:0007669"/>
    <property type="project" value="TreeGrafter"/>
</dbReference>
<dbReference type="AlphaFoldDB" id="A0A6J7QL38"/>
<dbReference type="InterPro" id="IPR023772">
    <property type="entry name" value="DNA-bd_HTH_TetR-type_CS"/>
</dbReference>
<evidence type="ECO:0000259" key="2">
    <source>
        <dbReference type="PROSITE" id="PS50977"/>
    </source>
</evidence>
<dbReference type="InterPro" id="IPR041490">
    <property type="entry name" value="KstR2_TetR_C"/>
</dbReference>
<dbReference type="SUPFAM" id="SSF48498">
    <property type="entry name" value="Tetracyclin repressor-like, C-terminal domain"/>
    <property type="match status" value="1"/>
</dbReference>
<dbReference type="InterPro" id="IPR050109">
    <property type="entry name" value="HTH-type_TetR-like_transc_reg"/>
</dbReference>
<keyword evidence="1" id="KW-0238">DNA-binding</keyword>
<gene>
    <name evidence="3" type="ORF">UFOPK3992_01398</name>
</gene>
<dbReference type="InterPro" id="IPR001647">
    <property type="entry name" value="HTH_TetR"/>
</dbReference>
<dbReference type="InterPro" id="IPR036271">
    <property type="entry name" value="Tet_transcr_reg_TetR-rel_C_sf"/>
</dbReference>
<dbReference type="Gene3D" id="1.10.10.60">
    <property type="entry name" value="Homeodomain-like"/>
    <property type="match status" value="1"/>
</dbReference>
<dbReference type="SUPFAM" id="SSF46689">
    <property type="entry name" value="Homeodomain-like"/>
    <property type="match status" value="1"/>
</dbReference>
<feature type="domain" description="HTH tetR-type" evidence="2">
    <location>
        <begin position="1"/>
        <end position="53"/>
    </location>
</feature>
<dbReference type="Gene3D" id="1.10.357.10">
    <property type="entry name" value="Tetracycline Repressor, domain 2"/>
    <property type="match status" value="1"/>
</dbReference>
<dbReference type="Pfam" id="PF00440">
    <property type="entry name" value="TetR_N"/>
    <property type="match status" value="1"/>
</dbReference>